<evidence type="ECO:0000256" key="1">
    <source>
        <dbReference type="ARBA" id="ARBA00011900"/>
    </source>
</evidence>
<dbReference type="GO" id="GO:0008168">
    <property type="term" value="F:methyltransferase activity"/>
    <property type="evidence" value="ECO:0007669"/>
    <property type="project" value="UniProtKB-KW"/>
</dbReference>
<evidence type="ECO:0000256" key="3">
    <source>
        <dbReference type="ARBA" id="ARBA00022679"/>
    </source>
</evidence>
<dbReference type="PANTHER" id="PTHR33841">
    <property type="entry name" value="DNA METHYLTRANSFERASE YEEA-RELATED"/>
    <property type="match status" value="1"/>
</dbReference>
<dbReference type="EMBL" id="JBAJEX010000004">
    <property type="protein sequence ID" value="MEO1766824.1"/>
    <property type="molecule type" value="Genomic_DNA"/>
</dbReference>
<dbReference type="PRINTS" id="PR00507">
    <property type="entry name" value="N12N6MTFRASE"/>
</dbReference>
<keyword evidence="3" id="KW-0808">Transferase</keyword>
<sequence>MSRRRPDPALEFDAIAIEGGLLPAEWLAKVAACQAPHQSAADYGVPKGLNLRDELGRYWRIAQAHWKDFAAARATASDPGALTTRFVHSLLRDVLGATDGVADPAPQVIGERHYPLSVTACAGRLPLVIAPCTQSLEERDRRFGDAGRSRSAFGLLQDYLNAADTALWGIASNGLTLRLVRDNYSLTRPAWIEADLERIFSEERFADFSLLWLLTHASRFGRGDQPPQNCPLEVWYAASREQGTRAREQLRGGVEHALRELGQGFLSDPANTALRDRLSRGALTPQGYYQQLLRLVYRFIFLLTIEERGLLHPPGADPETVRLYQEGYSLRRLRERARRRRAWDRHADLWEGLKPVFAGLAAGQPLLALPALGGLFAAGQCPDLDAARLPNRDLLAAVFRLTWMVSDGSLTRINWRDMGPEELGGIYESLLERVPIVTADARRFDFAEGAQAKGNARKLSGSYYTPDPLVQELLDSALEPVIQQRLAGSADPQAALLAITVCDPACGSGHFLLAAARRLAARLAQLRAQGTPSGDDYRHALRDVITHCIYGVDLNPMAIELARLSLWLEAMTPDKPLGFLDHHLQCGDALLGVLDPAILDHGLPDDAFAALTGDDKAIASAAKKRNKQECASWQRALSTGDLLRAEHLAESTAAVEHLTDDDLGAVAAKQRAWQEARDRAATSRLARLADLYLGAFLLPKTAEHQDHLPSARHLWAVAHNEPEPSLAAAEAAARAACREARVLHWWVAFPHIASQGGFTVMLGNPPWEQLQLSEEEFFASRAPSVAALAGDKRKKAIAELEFNAPWLWAQFKEAKRMREATNLYLRAGGRYPLTAIGKLNTYALFAETFAQLTAPGGRAGMIVPTGIATDDSTKAFFASISQSGRLVSLLDFQNRDGVFPAVTSLQKFCLLTLGEAAAARFVCFATDVAHLADPRRQFTLTPDEFTLLNPNTRTCPVFRSQRDAELTKKLYRAAPVLIREEEKNAAGEVITPEHNPWGISFSQGLFNMTSDSGLFHPTPAAPGGTPRLPLYEAKMIHQFDHRWASFLPGADGGDSRAGRDAPEADAKTVEVSAAQKADPAFTVRPRYWVDEREVLARIARVPSRVARAWLALHAARDARDTAGQHDALADLHLALAQWVAGALFQREAGAAAQPAGASPATLQRAVAASEQQLAERFPLLAAALRADGHTTRKALADFPKWARQNDGARLSDAELAALAAALHASTPADALRDLLDAWMDLRSPRWLMGWRDICRATDVRTVIAAVVPRAGVGHTLPLLTTAHPAALNAALLANWNTLTFDFVARTKVGGTHLTYGYLKQLPILPPDRYTEADLAYIVPRVLELSYTAHDLAPWGQDLTAYDPRPAAERGRPFTWDSERRALLRAELDAYYARLYGLTRDELRYILDPAEVMGADYPSETFRVLKEGELRTYGEYRTQRLVLAAWDRLANA</sequence>
<gene>
    <name evidence="7" type="ORF">V6E02_06315</name>
</gene>
<proteinExistence type="predicted"/>
<reference evidence="7 8" key="1">
    <citation type="submission" date="2024-02" db="EMBL/GenBank/DDBJ databases">
        <title>New thermophilic sulfur-oxidizing bacteria from a hot springs of the Uzon caldera (Kamchatka, Russia).</title>
        <authorList>
            <person name="Dukat A.M."/>
            <person name="Elcheninov A.G."/>
            <person name="Frolov E.N."/>
        </authorList>
    </citation>
    <scope>NUCLEOTIDE SEQUENCE [LARGE SCALE GENOMIC DNA]</scope>
    <source>
        <strain evidence="7 8">AK1</strain>
    </source>
</reference>
<accession>A0ABV0EHG2</accession>
<dbReference type="GO" id="GO:0032259">
    <property type="term" value="P:methylation"/>
    <property type="evidence" value="ECO:0007669"/>
    <property type="project" value="UniProtKB-KW"/>
</dbReference>
<evidence type="ECO:0000313" key="8">
    <source>
        <dbReference type="Proteomes" id="UP001482231"/>
    </source>
</evidence>
<feature type="domain" description="Type II methyltransferase M.TaqI-like" evidence="6">
    <location>
        <begin position="547"/>
        <end position="775"/>
    </location>
</feature>
<dbReference type="EC" id="2.1.1.72" evidence="1"/>
<comment type="caution">
    <text evidence="7">The sequence shown here is derived from an EMBL/GenBank/DDBJ whole genome shotgun (WGS) entry which is preliminary data.</text>
</comment>
<evidence type="ECO:0000256" key="2">
    <source>
        <dbReference type="ARBA" id="ARBA00022603"/>
    </source>
</evidence>
<dbReference type="SUPFAM" id="SSF53335">
    <property type="entry name" value="S-adenosyl-L-methionine-dependent methyltransferases"/>
    <property type="match status" value="1"/>
</dbReference>
<keyword evidence="2 7" id="KW-0489">Methyltransferase</keyword>
<evidence type="ECO:0000259" key="6">
    <source>
        <dbReference type="Pfam" id="PF07669"/>
    </source>
</evidence>
<dbReference type="Proteomes" id="UP001482231">
    <property type="component" value="Unassembled WGS sequence"/>
</dbReference>
<organism evidence="7 8">
    <name type="scientific">Thiobacter aerophilum</name>
    <dbReference type="NCBI Taxonomy" id="3121275"/>
    <lineage>
        <taxon>Bacteria</taxon>
        <taxon>Pseudomonadati</taxon>
        <taxon>Pseudomonadota</taxon>
        <taxon>Betaproteobacteria</taxon>
        <taxon>Burkholderiales</taxon>
        <taxon>Thiobacteraceae</taxon>
        <taxon>Thiobacter</taxon>
    </lineage>
</organism>
<evidence type="ECO:0000256" key="4">
    <source>
        <dbReference type="ARBA" id="ARBA00022691"/>
    </source>
</evidence>
<dbReference type="RefSeq" id="WP_347307936.1">
    <property type="nucleotide sequence ID" value="NZ_JBAJEX010000004.1"/>
</dbReference>
<dbReference type="InterPro" id="IPR011639">
    <property type="entry name" value="MethylTrfase_TaqI-like_dom"/>
</dbReference>
<evidence type="ECO:0000256" key="5">
    <source>
        <dbReference type="ARBA" id="ARBA00047942"/>
    </source>
</evidence>
<protein>
    <recommendedName>
        <fullName evidence="1">site-specific DNA-methyltransferase (adenine-specific)</fullName>
        <ecNumber evidence="1">2.1.1.72</ecNumber>
    </recommendedName>
</protein>
<dbReference type="Pfam" id="PF07669">
    <property type="entry name" value="Eco57I"/>
    <property type="match status" value="1"/>
</dbReference>
<evidence type="ECO:0000313" key="7">
    <source>
        <dbReference type="EMBL" id="MEO1766824.1"/>
    </source>
</evidence>
<keyword evidence="4" id="KW-0949">S-adenosyl-L-methionine</keyword>
<dbReference type="InterPro" id="IPR029063">
    <property type="entry name" value="SAM-dependent_MTases_sf"/>
</dbReference>
<dbReference type="InterPro" id="IPR050953">
    <property type="entry name" value="N4_N6_ade-DNA_methylase"/>
</dbReference>
<name>A0ABV0EHG2_9BURK</name>
<dbReference type="PANTHER" id="PTHR33841:SF1">
    <property type="entry name" value="DNA METHYLTRANSFERASE A"/>
    <property type="match status" value="1"/>
</dbReference>
<dbReference type="Gene3D" id="3.40.50.150">
    <property type="entry name" value="Vaccinia Virus protein VP39"/>
    <property type="match status" value="1"/>
</dbReference>
<comment type="catalytic activity">
    <reaction evidence="5">
        <text>a 2'-deoxyadenosine in DNA + S-adenosyl-L-methionine = an N(6)-methyl-2'-deoxyadenosine in DNA + S-adenosyl-L-homocysteine + H(+)</text>
        <dbReference type="Rhea" id="RHEA:15197"/>
        <dbReference type="Rhea" id="RHEA-COMP:12418"/>
        <dbReference type="Rhea" id="RHEA-COMP:12419"/>
        <dbReference type="ChEBI" id="CHEBI:15378"/>
        <dbReference type="ChEBI" id="CHEBI:57856"/>
        <dbReference type="ChEBI" id="CHEBI:59789"/>
        <dbReference type="ChEBI" id="CHEBI:90615"/>
        <dbReference type="ChEBI" id="CHEBI:90616"/>
        <dbReference type="EC" id="2.1.1.72"/>
    </reaction>
</comment>
<keyword evidence="8" id="KW-1185">Reference proteome</keyword>